<keyword evidence="3" id="KW-1185">Reference proteome</keyword>
<dbReference type="Proteomes" id="UP001501147">
    <property type="component" value="Unassembled WGS sequence"/>
</dbReference>
<name>A0ABP8ZRM4_9ACTN</name>
<gene>
    <name evidence="2" type="ORF">GCM10023329_07450</name>
</gene>
<evidence type="ECO:0000256" key="1">
    <source>
        <dbReference type="SAM" id="MobiDB-lite"/>
    </source>
</evidence>
<feature type="region of interest" description="Disordered" evidence="1">
    <location>
        <begin position="28"/>
        <end position="59"/>
    </location>
</feature>
<evidence type="ECO:0000313" key="3">
    <source>
        <dbReference type="Proteomes" id="UP001501147"/>
    </source>
</evidence>
<evidence type="ECO:0008006" key="4">
    <source>
        <dbReference type="Google" id="ProtNLM"/>
    </source>
</evidence>
<evidence type="ECO:0000313" key="2">
    <source>
        <dbReference type="EMBL" id="GAA4764173.1"/>
    </source>
</evidence>
<sequence length="104" mass="10158">MTIASGFSAMGFLSGCAVRGARKCQAVEEPGNGSRSAVPAPGALGVRRGGGGAAGAAFRGGRVPVPRRAVLSSLTSPAVPQSPAPLAIAGSDPTMDSVQVKKLA</sequence>
<accession>A0ABP8ZRM4</accession>
<protein>
    <recommendedName>
        <fullName evidence="4">Lipoprotein</fullName>
    </recommendedName>
</protein>
<feature type="region of interest" description="Disordered" evidence="1">
    <location>
        <begin position="73"/>
        <end position="104"/>
    </location>
</feature>
<dbReference type="EMBL" id="BAABJV010000001">
    <property type="protein sequence ID" value="GAA4764173.1"/>
    <property type="molecule type" value="Genomic_DNA"/>
</dbReference>
<proteinExistence type="predicted"/>
<reference evidence="3" key="1">
    <citation type="journal article" date="2019" name="Int. J. Syst. Evol. Microbiol.">
        <title>The Global Catalogue of Microorganisms (GCM) 10K type strain sequencing project: providing services to taxonomists for standard genome sequencing and annotation.</title>
        <authorList>
            <consortium name="The Broad Institute Genomics Platform"/>
            <consortium name="The Broad Institute Genome Sequencing Center for Infectious Disease"/>
            <person name="Wu L."/>
            <person name="Ma J."/>
        </authorList>
    </citation>
    <scope>NUCLEOTIDE SEQUENCE [LARGE SCALE GENOMIC DNA]</scope>
    <source>
        <strain evidence="3">JCM 18324</strain>
    </source>
</reference>
<comment type="caution">
    <text evidence="2">The sequence shown here is derived from an EMBL/GenBank/DDBJ whole genome shotgun (WGS) entry which is preliminary data.</text>
</comment>
<organism evidence="2 3">
    <name type="scientific">Streptomyces sanyensis</name>
    <dbReference type="NCBI Taxonomy" id="568869"/>
    <lineage>
        <taxon>Bacteria</taxon>
        <taxon>Bacillati</taxon>
        <taxon>Actinomycetota</taxon>
        <taxon>Actinomycetes</taxon>
        <taxon>Kitasatosporales</taxon>
        <taxon>Streptomycetaceae</taxon>
        <taxon>Streptomyces</taxon>
    </lineage>
</organism>